<dbReference type="Gene3D" id="3.30.450.90">
    <property type="match status" value="1"/>
</dbReference>
<comment type="similarity">
    <text evidence="1">Belongs to the GSP E family.</text>
</comment>
<name>A0A2P8H7Z6_9BACI</name>
<evidence type="ECO:0000259" key="4">
    <source>
        <dbReference type="PROSITE" id="PS00662"/>
    </source>
</evidence>
<evidence type="ECO:0000313" key="5">
    <source>
        <dbReference type="EMBL" id="PSL42338.1"/>
    </source>
</evidence>
<organism evidence="5 6">
    <name type="scientific">Salsuginibacillus halophilus</name>
    <dbReference type="NCBI Taxonomy" id="517424"/>
    <lineage>
        <taxon>Bacteria</taxon>
        <taxon>Bacillati</taxon>
        <taxon>Bacillota</taxon>
        <taxon>Bacilli</taxon>
        <taxon>Bacillales</taxon>
        <taxon>Bacillaceae</taxon>
        <taxon>Salsuginibacillus</taxon>
    </lineage>
</organism>
<dbReference type="SUPFAM" id="SSF52540">
    <property type="entry name" value="P-loop containing nucleoside triphosphate hydrolases"/>
    <property type="match status" value="1"/>
</dbReference>
<keyword evidence="6" id="KW-1185">Reference proteome</keyword>
<dbReference type="PANTHER" id="PTHR30258">
    <property type="entry name" value="TYPE II SECRETION SYSTEM PROTEIN GSPE-RELATED"/>
    <property type="match status" value="1"/>
</dbReference>
<keyword evidence="2" id="KW-0547">Nucleotide-binding</keyword>
<dbReference type="GO" id="GO:0005886">
    <property type="term" value="C:plasma membrane"/>
    <property type="evidence" value="ECO:0007669"/>
    <property type="project" value="TreeGrafter"/>
</dbReference>
<dbReference type="CDD" id="cd01129">
    <property type="entry name" value="PulE-GspE-like"/>
    <property type="match status" value="1"/>
</dbReference>
<dbReference type="InterPro" id="IPR047667">
    <property type="entry name" value="ATPase_ComGA"/>
</dbReference>
<gene>
    <name evidence="5" type="ORF">B0H94_11643</name>
</gene>
<dbReference type="GO" id="GO:0005524">
    <property type="term" value="F:ATP binding"/>
    <property type="evidence" value="ECO:0007669"/>
    <property type="project" value="UniProtKB-KW"/>
</dbReference>
<dbReference type="InterPro" id="IPR027417">
    <property type="entry name" value="P-loop_NTPase"/>
</dbReference>
<dbReference type="AlphaFoldDB" id="A0A2P8H7Z6"/>
<sequence>MNVIEQETSKLIERAQQLEASDIHLHPSESRTNVWLRMQGELVPWITINQGRASKWIAHLKYKAGMDLGERRRPQHGAIQHPLPGKELHIRLSTLPSDGVERLVIRLLPQHEHHPLQKLALFPEDATRLETLLKRPHGLVLFTGPTGSGKTTTMYTLLHHLVTSKLRQVITIEDPIEQTHPLFTQMQVNEHAGLTYESGLKSALRHDPDVLMLGEIRDVNTAAMAVRAAMTGHLVLSTLHTKSAARAVERLCELGIPKSDVLDVTEAVVSQRLVSMKCPYCKDTCHLYCPSRQRLGRRGIYEISHQQDLFTRHHSDQIRRRLYKAAALGYISHAEGGADG</sequence>
<dbReference type="Pfam" id="PF00437">
    <property type="entry name" value="T2SSE"/>
    <property type="match status" value="1"/>
</dbReference>
<proteinExistence type="inferred from homology"/>
<comment type="caution">
    <text evidence="5">The sequence shown here is derived from an EMBL/GenBank/DDBJ whole genome shotgun (WGS) entry which is preliminary data.</text>
</comment>
<evidence type="ECO:0000256" key="3">
    <source>
        <dbReference type="ARBA" id="ARBA00022840"/>
    </source>
</evidence>
<dbReference type="InterPro" id="IPR003593">
    <property type="entry name" value="AAA+_ATPase"/>
</dbReference>
<dbReference type="NCBIfam" id="NF041000">
    <property type="entry name" value="ATPase_ComGA"/>
    <property type="match status" value="1"/>
</dbReference>
<dbReference type="InterPro" id="IPR001482">
    <property type="entry name" value="T2SS/T4SS_dom"/>
</dbReference>
<keyword evidence="3" id="KW-0067">ATP-binding</keyword>
<dbReference type="RefSeq" id="WP_181315416.1">
    <property type="nucleotide sequence ID" value="NZ_PYAV01000016.1"/>
</dbReference>
<evidence type="ECO:0000313" key="6">
    <source>
        <dbReference type="Proteomes" id="UP000242310"/>
    </source>
</evidence>
<evidence type="ECO:0000256" key="2">
    <source>
        <dbReference type="ARBA" id="ARBA00022741"/>
    </source>
</evidence>
<dbReference type="EMBL" id="PYAV01000016">
    <property type="protein sequence ID" value="PSL42338.1"/>
    <property type="molecule type" value="Genomic_DNA"/>
</dbReference>
<dbReference type="Proteomes" id="UP000242310">
    <property type="component" value="Unassembled WGS sequence"/>
</dbReference>
<accession>A0A2P8H7Z6</accession>
<protein>
    <submittedName>
        <fullName evidence="5">Competence-related pilin export protein ComGA</fullName>
    </submittedName>
</protein>
<feature type="domain" description="Bacterial type II secretion system protein E" evidence="4">
    <location>
        <begin position="204"/>
        <end position="218"/>
    </location>
</feature>
<dbReference type="Gene3D" id="3.40.50.300">
    <property type="entry name" value="P-loop containing nucleotide triphosphate hydrolases"/>
    <property type="match status" value="1"/>
</dbReference>
<dbReference type="SMART" id="SM00382">
    <property type="entry name" value="AAA"/>
    <property type="match status" value="1"/>
</dbReference>
<dbReference type="GO" id="GO:0016887">
    <property type="term" value="F:ATP hydrolysis activity"/>
    <property type="evidence" value="ECO:0007669"/>
    <property type="project" value="TreeGrafter"/>
</dbReference>
<dbReference type="PANTHER" id="PTHR30258:SF2">
    <property type="entry name" value="COMG OPERON PROTEIN 1"/>
    <property type="match status" value="1"/>
</dbReference>
<evidence type="ECO:0000256" key="1">
    <source>
        <dbReference type="ARBA" id="ARBA00006611"/>
    </source>
</evidence>
<reference evidence="5 6" key="1">
    <citation type="submission" date="2018-03" db="EMBL/GenBank/DDBJ databases">
        <title>Genomic Encyclopedia of Type Strains, Phase III (KMG-III): the genomes of soil and plant-associated and newly described type strains.</title>
        <authorList>
            <person name="Whitman W."/>
        </authorList>
    </citation>
    <scope>NUCLEOTIDE SEQUENCE [LARGE SCALE GENOMIC DNA]</scope>
    <source>
        <strain evidence="5 6">CGMCC 1.07653</strain>
    </source>
</reference>
<dbReference type="PROSITE" id="PS00662">
    <property type="entry name" value="T2SP_E"/>
    <property type="match status" value="1"/>
</dbReference>